<accession>A0AC60P639</accession>
<name>A0AC60P639_IXOPE</name>
<reference evidence="1 2" key="1">
    <citation type="journal article" date="2020" name="Cell">
        <title>Large-Scale Comparative Analyses of Tick Genomes Elucidate Their Genetic Diversity and Vector Capacities.</title>
        <authorList>
            <consortium name="Tick Genome and Microbiome Consortium (TIGMIC)"/>
            <person name="Jia N."/>
            <person name="Wang J."/>
            <person name="Shi W."/>
            <person name="Du L."/>
            <person name="Sun Y."/>
            <person name="Zhan W."/>
            <person name="Jiang J.F."/>
            <person name="Wang Q."/>
            <person name="Zhang B."/>
            <person name="Ji P."/>
            <person name="Bell-Sakyi L."/>
            <person name="Cui X.M."/>
            <person name="Yuan T.T."/>
            <person name="Jiang B.G."/>
            <person name="Yang W.F."/>
            <person name="Lam T.T."/>
            <person name="Chang Q.C."/>
            <person name="Ding S.J."/>
            <person name="Wang X.J."/>
            <person name="Zhu J.G."/>
            <person name="Ruan X.D."/>
            <person name="Zhao L."/>
            <person name="Wei J.T."/>
            <person name="Ye R.Z."/>
            <person name="Que T.C."/>
            <person name="Du C.H."/>
            <person name="Zhou Y.H."/>
            <person name="Cheng J.X."/>
            <person name="Dai P.F."/>
            <person name="Guo W.B."/>
            <person name="Han X.H."/>
            <person name="Huang E.J."/>
            <person name="Li L.F."/>
            <person name="Wei W."/>
            <person name="Gao Y.C."/>
            <person name="Liu J.Z."/>
            <person name="Shao H.Z."/>
            <person name="Wang X."/>
            <person name="Wang C.C."/>
            <person name="Yang T.C."/>
            <person name="Huo Q.B."/>
            <person name="Li W."/>
            <person name="Chen H.Y."/>
            <person name="Chen S.E."/>
            <person name="Zhou L.G."/>
            <person name="Ni X.B."/>
            <person name="Tian J.H."/>
            <person name="Sheng Y."/>
            <person name="Liu T."/>
            <person name="Pan Y.S."/>
            <person name="Xia L.Y."/>
            <person name="Li J."/>
            <person name="Zhao F."/>
            <person name="Cao W.C."/>
        </authorList>
    </citation>
    <scope>NUCLEOTIDE SEQUENCE [LARGE SCALE GENOMIC DNA]</scope>
    <source>
        <strain evidence="1">Iper-2018</strain>
    </source>
</reference>
<evidence type="ECO:0000313" key="1">
    <source>
        <dbReference type="EMBL" id="KAG0414895.1"/>
    </source>
</evidence>
<dbReference type="EMBL" id="JABSTQ010011138">
    <property type="protein sequence ID" value="KAG0414895.1"/>
    <property type="molecule type" value="Genomic_DNA"/>
</dbReference>
<proteinExistence type="predicted"/>
<evidence type="ECO:0000313" key="2">
    <source>
        <dbReference type="Proteomes" id="UP000805193"/>
    </source>
</evidence>
<dbReference type="Proteomes" id="UP000805193">
    <property type="component" value="Unassembled WGS sequence"/>
</dbReference>
<keyword evidence="2" id="KW-1185">Reference proteome</keyword>
<sequence>MCQDGKALSDLETAQLFSKHFAAAWTPPCSLSSQPETCPSSSQLAPSPRLTSILITEDDVKEALTRLSPSQSPGPDGIHPALLKAPGQQLAPLLARLFQQLLDTGCVPVPGKQAYVTPIYKGNGSPADKPESYRPISTTSVVCRTMERVLNSALHRYLNAHTLLSPAQHGFRPGRSCETALLTAVHQISDSMDKSTPCELGASAQATLEAIQRRAAYGVYCQTSPSPRFLPRDIPTTQLFRAATWSTLSHRRDVASLRLLAQVIGPGIPQVDYLRSVPRLNERTGRIDPLFARTQLHDNLCLLRGVRLWRSLPDAITSLHIKDRDEVTQLCKAAAKHL</sequence>
<gene>
    <name evidence="1" type="ORF">HPB47_007941</name>
</gene>
<protein>
    <submittedName>
        <fullName evidence="1">Uncharacterized protein</fullName>
    </submittedName>
</protein>
<organism evidence="1 2">
    <name type="scientific">Ixodes persulcatus</name>
    <name type="common">Taiga tick</name>
    <dbReference type="NCBI Taxonomy" id="34615"/>
    <lineage>
        <taxon>Eukaryota</taxon>
        <taxon>Metazoa</taxon>
        <taxon>Ecdysozoa</taxon>
        <taxon>Arthropoda</taxon>
        <taxon>Chelicerata</taxon>
        <taxon>Arachnida</taxon>
        <taxon>Acari</taxon>
        <taxon>Parasitiformes</taxon>
        <taxon>Ixodida</taxon>
        <taxon>Ixodoidea</taxon>
        <taxon>Ixodidae</taxon>
        <taxon>Ixodinae</taxon>
        <taxon>Ixodes</taxon>
    </lineage>
</organism>
<comment type="caution">
    <text evidence="1">The sequence shown here is derived from an EMBL/GenBank/DDBJ whole genome shotgun (WGS) entry which is preliminary data.</text>
</comment>